<dbReference type="Proteomes" id="UP000219331">
    <property type="component" value="Unassembled WGS sequence"/>
</dbReference>
<organism evidence="1 2">
    <name type="scientific">Stappia indica</name>
    <dbReference type="NCBI Taxonomy" id="538381"/>
    <lineage>
        <taxon>Bacteria</taxon>
        <taxon>Pseudomonadati</taxon>
        <taxon>Pseudomonadota</taxon>
        <taxon>Alphaproteobacteria</taxon>
        <taxon>Hyphomicrobiales</taxon>
        <taxon>Stappiaceae</taxon>
        <taxon>Stappia</taxon>
    </lineage>
</organism>
<protein>
    <submittedName>
        <fullName evidence="1">Sarcosine oxidase subunit gamma</fullName>
    </submittedName>
</protein>
<keyword evidence="2" id="KW-1185">Reference proteome</keyword>
<gene>
    <name evidence="1" type="ORF">SAMN05421512_104240</name>
</gene>
<proteinExistence type="predicted"/>
<dbReference type="OrthoDB" id="9814782at2"/>
<dbReference type="Pfam" id="PF04268">
    <property type="entry name" value="SoxG"/>
    <property type="match status" value="1"/>
</dbReference>
<dbReference type="AlphaFoldDB" id="A0A285S842"/>
<name>A0A285S842_9HYPH</name>
<reference evidence="1 2" key="1">
    <citation type="submission" date="2017-08" db="EMBL/GenBank/DDBJ databases">
        <authorList>
            <person name="de Groot N.N."/>
        </authorList>
    </citation>
    <scope>NUCLEOTIDE SEQUENCE [LARGE SCALE GENOMIC DNA]</scope>
    <source>
        <strain evidence="1 2">USBA 352</strain>
    </source>
</reference>
<evidence type="ECO:0000313" key="1">
    <source>
        <dbReference type="EMBL" id="SOC03747.1"/>
    </source>
</evidence>
<sequence>MPDALFHAPAETLALSPRVGAGTSLRRAAPLVRFVFRGDAAAAAKAGAAFGAALPQSPLAAESTGERAALWQGPDEWLLLARPSTEGPQAVDALARSLAGEIAAALGETPHSLVDVSERNVALLLEGPGAADLLNAHVFLDLDPAAFPVGMVTRTLFTKAEIVLWRTGEQNFAVECWSSFAPYVEGHLAEA</sequence>
<evidence type="ECO:0000313" key="2">
    <source>
        <dbReference type="Proteomes" id="UP000219331"/>
    </source>
</evidence>
<dbReference type="Gene3D" id="3.30.70.1520">
    <property type="entry name" value="Heterotetrameric sarcosine oxidase"/>
    <property type="match status" value="1"/>
</dbReference>
<dbReference type="InterPro" id="IPR027266">
    <property type="entry name" value="TrmE/GcvT-like"/>
</dbReference>
<dbReference type="InterPro" id="IPR007375">
    <property type="entry name" value="SoxG"/>
</dbReference>
<dbReference type="SUPFAM" id="SSF103025">
    <property type="entry name" value="Folate-binding domain"/>
    <property type="match status" value="1"/>
</dbReference>
<dbReference type="Gene3D" id="3.30.1360.120">
    <property type="entry name" value="Probable tRNA modification gtpase trme, domain 1"/>
    <property type="match status" value="1"/>
</dbReference>
<dbReference type="EMBL" id="OBML01000004">
    <property type="protein sequence ID" value="SOC03747.1"/>
    <property type="molecule type" value="Genomic_DNA"/>
</dbReference>
<dbReference type="RefSeq" id="WP_097174645.1">
    <property type="nucleotide sequence ID" value="NZ_OBML01000004.1"/>
</dbReference>
<accession>A0A285S842</accession>
<dbReference type="STRING" id="538381.GCA_001696535_00154"/>